<sequence>MHDSAHIDPTAIFLLWIALIAVGLLGSRWRARLPAWGMAALVFTAALCLVLGLVLLLP</sequence>
<protein>
    <submittedName>
        <fullName evidence="2">Uncharacterized protein</fullName>
    </submittedName>
</protein>
<proteinExistence type="predicted"/>
<name>A0A512H6P0_9PROT</name>
<evidence type="ECO:0000313" key="3">
    <source>
        <dbReference type="Proteomes" id="UP000321567"/>
    </source>
</evidence>
<dbReference type="EMBL" id="BJZO01000027">
    <property type="protein sequence ID" value="GEO81129.1"/>
    <property type="molecule type" value="Genomic_DNA"/>
</dbReference>
<feature type="transmembrane region" description="Helical" evidence="1">
    <location>
        <begin position="12"/>
        <end position="29"/>
    </location>
</feature>
<comment type="caution">
    <text evidence="2">The sequence shown here is derived from an EMBL/GenBank/DDBJ whole genome shotgun (WGS) entry which is preliminary data.</text>
</comment>
<organism evidence="2 3">
    <name type="scientific">Pararhodospirillum oryzae</name>
    <dbReference type="NCBI Taxonomy" id="478448"/>
    <lineage>
        <taxon>Bacteria</taxon>
        <taxon>Pseudomonadati</taxon>
        <taxon>Pseudomonadota</taxon>
        <taxon>Alphaproteobacteria</taxon>
        <taxon>Rhodospirillales</taxon>
        <taxon>Rhodospirillaceae</taxon>
        <taxon>Pararhodospirillum</taxon>
    </lineage>
</organism>
<keyword evidence="1" id="KW-0812">Transmembrane</keyword>
<reference evidence="2 3" key="1">
    <citation type="submission" date="2019-07" db="EMBL/GenBank/DDBJ databases">
        <title>Whole genome shotgun sequence of Rhodospirillum oryzae NBRC 107573.</title>
        <authorList>
            <person name="Hosoyama A."/>
            <person name="Uohara A."/>
            <person name="Ohji S."/>
            <person name="Ichikawa N."/>
        </authorList>
    </citation>
    <scope>NUCLEOTIDE SEQUENCE [LARGE SCALE GENOMIC DNA]</scope>
    <source>
        <strain evidence="2 3">NBRC 107573</strain>
    </source>
</reference>
<keyword evidence="1" id="KW-1133">Transmembrane helix</keyword>
<evidence type="ECO:0000313" key="2">
    <source>
        <dbReference type="EMBL" id="GEO81129.1"/>
    </source>
</evidence>
<evidence type="ECO:0000256" key="1">
    <source>
        <dbReference type="SAM" id="Phobius"/>
    </source>
</evidence>
<accession>A0A512H6P0</accession>
<keyword evidence="1" id="KW-0472">Membrane</keyword>
<keyword evidence="3" id="KW-1185">Reference proteome</keyword>
<dbReference type="Proteomes" id="UP000321567">
    <property type="component" value="Unassembled WGS sequence"/>
</dbReference>
<feature type="transmembrane region" description="Helical" evidence="1">
    <location>
        <begin position="35"/>
        <end position="57"/>
    </location>
</feature>
<gene>
    <name evidence="2" type="ORF">ROR02_12600</name>
</gene>
<dbReference type="RefSeq" id="WP_170244992.1">
    <property type="nucleotide sequence ID" value="NZ_BJZO01000027.1"/>
</dbReference>
<dbReference type="AlphaFoldDB" id="A0A512H6P0"/>